<dbReference type="PANTHER" id="PTHR21608:SF7">
    <property type="entry name" value="KINESIN-LIKE PROTEIN CG14535"/>
    <property type="match status" value="1"/>
</dbReference>
<dbReference type="Proteomes" id="UP001359485">
    <property type="component" value="Unassembled WGS sequence"/>
</dbReference>
<proteinExistence type="predicted"/>
<comment type="caution">
    <text evidence="2">The sequence shown here is derived from an EMBL/GenBank/DDBJ whole genome shotgun (WGS) entry which is preliminary data.</text>
</comment>
<organism evidence="2 3">
    <name type="scientific">Polyplax serrata</name>
    <name type="common">Common mouse louse</name>
    <dbReference type="NCBI Taxonomy" id="468196"/>
    <lineage>
        <taxon>Eukaryota</taxon>
        <taxon>Metazoa</taxon>
        <taxon>Ecdysozoa</taxon>
        <taxon>Arthropoda</taxon>
        <taxon>Hexapoda</taxon>
        <taxon>Insecta</taxon>
        <taxon>Pterygota</taxon>
        <taxon>Neoptera</taxon>
        <taxon>Paraneoptera</taxon>
        <taxon>Psocodea</taxon>
        <taxon>Troctomorpha</taxon>
        <taxon>Phthiraptera</taxon>
        <taxon>Anoplura</taxon>
        <taxon>Polyplacidae</taxon>
        <taxon>Polyplax</taxon>
    </lineage>
</organism>
<dbReference type="InterPro" id="IPR027640">
    <property type="entry name" value="Kinesin-like_fam"/>
</dbReference>
<dbReference type="PANTHER" id="PTHR21608">
    <property type="entry name" value="KINESIN-LIKE PROTEIN CG14535"/>
    <property type="match status" value="1"/>
</dbReference>
<gene>
    <name evidence="2" type="ORF">RUM44_012129</name>
</gene>
<protein>
    <submittedName>
        <fullName evidence="2">Uncharacterized protein</fullName>
    </submittedName>
</protein>
<evidence type="ECO:0000313" key="3">
    <source>
        <dbReference type="Proteomes" id="UP001359485"/>
    </source>
</evidence>
<sequence length="121" mass="13479">MNRHLKHFSLLPSTGASQKLNLSSPHRRKRYASSDDDLGKSTGFSGAIHRNPPPMPPALLRRIGVKEVTGVGKALSKEGLWQRKKNLLISRDLQDFTLSVASLHFLRHTPGRDPYVVCISI</sequence>
<keyword evidence="3" id="KW-1185">Reference proteome</keyword>
<dbReference type="EMBL" id="JAWJWF010000001">
    <property type="protein sequence ID" value="KAK6640435.1"/>
    <property type="molecule type" value="Genomic_DNA"/>
</dbReference>
<feature type="region of interest" description="Disordered" evidence="1">
    <location>
        <begin position="16"/>
        <end position="55"/>
    </location>
</feature>
<evidence type="ECO:0000256" key="1">
    <source>
        <dbReference type="SAM" id="MobiDB-lite"/>
    </source>
</evidence>
<name>A0ABR1BCK2_POLSC</name>
<accession>A0ABR1BCK2</accession>
<evidence type="ECO:0000313" key="2">
    <source>
        <dbReference type="EMBL" id="KAK6640435.1"/>
    </source>
</evidence>
<reference evidence="2 3" key="1">
    <citation type="submission" date="2023-09" db="EMBL/GenBank/DDBJ databases">
        <title>Genomes of two closely related lineages of the louse Polyplax serrata with different host specificities.</title>
        <authorList>
            <person name="Martinu J."/>
            <person name="Tarabai H."/>
            <person name="Stefka J."/>
            <person name="Hypsa V."/>
        </authorList>
    </citation>
    <scope>NUCLEOTIDE SEQUENCE [LARGE SCALE GENOMIC DNA]</scope>
    <source>
        <strain evidence="2">98ZLc_SE</strain>
    </source>
</reference>